<sequence>MSGIYSGLQSSIKHHVKEADYVLCASHSLTLVGISVAECCVEGISYFGFIQSVYVFLSVSTYQWDTLTNCYQQKQLTAKCLSSTRWSACADATRAVRAGYQEIKEALMKLSQDESQKPIARNDAEALSKRFDVLETTLMTVIWDTLLQRFNSKSKSLQNPKINLGVSADLYKSLYEFVQITREHFNQIE</sequence>
<evidence type="ECO:0000313" key="2">
    <source>
        <dbReference type="Proteomes" id="UP000008672"/>
    </source>
</evidence>
<dbReference type="eggNOG" id="ENOG502QV0C">
    <property type="taxonomic scope" value="Eukaryota"/>
</dbReference>
<dbReference type="InParanoid" id="H2ZWU3"/>
<keyword evidence="2" id="KW-1185">Reference proteome</keyword>
<dbReference type="PANTHER" id="PTHR45749:SF23">
    <property type="entry name" value="ZINC FINGER MYM-TYPE PROTEIN 1-LIKE"/>
    <property type="match status" value="1"/>
</dbReference>
<proteinExistence type="predicted"/>
<dbReference type="AlphaFoldDB" id="H2ZWU3"/>
<dbReference type="EMBL" id="AFYH01071741">
    <property type="status" value="NOT_ANNOTATED_CDS"/>
    <property type="molecule type" value="Genomic_DNA"/>
</dbReference>
<dbReference type="Proteomes" id="UP000008672">
    <property type="component" value="Unassembled WGS sequence"/>
</dbReference>
<protein>
    <submittedName>
        <fullName evidence="1">Uncharacterized protein</fullName>
    </submittedName>
</protein>
<dbReference type="HOGENOM" id="CLU_006175_0_3_1"/>
<dbReference type="GeneTree" id="ENSGT00940000154356"/>
<accession>H2ZWU3</accession>
<reference evidence="1" key="3">
    <citation type="submission" date="2025-09" db="UniProtKB">
        <authorList>
            <consortium name="Ensembl"/>
        </authorList>
    </citation>
    <scope>IDENTIFICATION</scope>
</reference>
<reference evidence="1" key="2">
    <citation type="submission" date="2025-08" db="UniProtKB">
        <authorList>
            <consortium name="Ensembl"/>
        </authorList>
    </citation>
    <scope>IDENTIFICATION</scope>
</reference>
<dbReference type="STRING" id="7897.ENSLACP00000001864"/>
<dbReference type="Ensembl" id="ENSLACT00000001877.1">
    <property type="protein sequence ID" value="ENSLACP00000001864.1"/>
    <property type="gene ID" value="ENSLACG00000001663.1"/>
</dbReference>
<organism evidence="1 2">
    <name type="scientific">Latimeria chalumnae</name>
    <name type="common">Coelacanth</name>
    <dbReference type="NCBI Taxonomy" id="7897"/>
    <lineage>
        <taxon>Eukaryota</taxon>
        <taxon>Metazoa</taxon>
        <taxon>Chordata</taxon>
        <taxon>Craniata</taxon>
        <taxon>Vertebrata</taxon>
        <taxon>Euteleostomi</taxon>
        <taxon>Coelacanthiformes</taxon>
        <taxon>Coelacanthidae</taxon>
        <taxon>Latimeria</taxon>
    </lineage>
</organism>
<dbReference type="PANTHER" id="PTHR45749">
    <property type="match status" value="1"/>
</dbReference>
<evidence type="ECO:0000313" key="1">
    <source>
        <dbReference type="Ensembl" id="ENSLACP00000001864.1"/>
    </source>
</evidence>
<name>H2ZWU3_LATCH</name>
<dbReference type="OMA" id="WSACADA"/>
<reference evidence="2" key="1">
    <citation type="submission" date="2011-08" db="EMBL/GenBank/DDBJ databases">
        <title>The draft genome of Latimeria chalumnae.</title>
        <authorList>
            <person name="Di Palma F."/>
            <person name="Alfoldi J."/>
            <person name="Johnson J."/>
            <person name="Berlin A."/>
            <person name="Gnerre S."/>
            <person name="Jaffe D."/>
            <person name="MacCallum I."/>
            <person name="Young S."/>
            <person name="Walker B.J."/>
            <person name="Lander E."/>
            <person name="Lindblad-Toh K."/>
        </authorList>
    </citation>
    <scope>NUCLEOTIDE SEQUENCE [LARGE SCALE GENOMIC DNA]</scope>
    <source>
        <strain evidence="2">Wild caught</strain>
    </source>
</reference>